<reference evidence="6" key="1">
    <citation type="submission" date="2022-11" db="UniProtKB">
        <authorList>
            <consortium name="WormBaseParasite"/>
        </authorList>
    </citation>
    <scope>IDENTIFICATION</scope>
</reference>
<sequence length="810" mass="91037">MLISHPGLMTIRRKLSGLMSDGSIDEATETQSLTKTIQLLVGHRGKGEYMCIGGPWSPSLDGQNPLDPVTLVKTAIRTTRAMTGLNLSDCSKWYKIAHLRYLRAERQRIDSVVLMLPDTSAIESFKVDEESYKMFEQSLRDQLAVKLAAIDAEQFNNNEKKETEGENVDGEKSVVEKGVGGGIEKAATTTTTTSVTSTAATSSTSTLIASVTTSAAEVGVEPPSKENNAVPDLCIATEEAMDSSSPQKSADTSQETLQSPKKETKTHWSLLEPVVRTMKVAELREELELRGLDSKGLKNVLSQRLSEAIGKEKENDEKNENQGGQQQEKQADEAMPDTEQQQQQNLVSKEQQQEEAKPNEQQPPAQKSNTEPSIMVKIKEEIIELMETDEAPEEKKESPEEQAKREKLEKERQELEKAKEKFEKEKKERKATLERHYSQIPKEPGIFVYPSKTAKGGKFECKLMSIHSLLDYRQDDIKESSFEVFLFVEALREAIDRSNAFVVYHSVATCLDREAEKKRRNETLSEACKDEDVVERVNYRDLTDKWVDKEGNVKYIPEPIYQGGGRHSNLELKSVSSNNTLQTTNNEASSDIFFYEGKIVNIKQCIQQQQAMEEERQAVLDKNNELDLQLKTTKEQRDLLEKKKRRLEDDVDRYRKKLHDTEKSLKKEKDDNEVCKRSLTDCKRYGQRIISIEGENVKNNNGENGGGKEAAGGGKEGGKEAKENKETSSSDVVLLDECKDDTTTNNSFKEENNQAQKADSDVITEPISVEMVVTEGEEQQQQVTKQGGVDVEQNLENKNEGGGEEVKKIT</sequence>
<feature type="compositionally biased region" description="Gly residues" evidence="3">
    <location>
        <begin position="703"/>
        <end position="715"/>
    </location>
</feature>
<dbReference type="GO" id="GO:0006355">
    <property type="term" value="P:regulation of DNA-templated transcription"/>
    <property type="evidence" value="ECO:0007669"/>
    <property type="project" value="InterPro"/>
</dbReference>
<dbReference type="InterPro" id="IPR025224">
    <property type="entry name" value="CCAR1/CCAR2"/>
</dbReference>
<dbReference type="AlphaFoldDB" id="A0A915NDE0"/>
<feature type="compositionally biased region" description="Basic and acidic residues" evidence="3">
    <location>
        <begin position="309"/>
        <end position="320"/>
    </location>
</feature>
<feature type="compositionally biased region" description="Basic and acidic residues" evidence="3">
    <location>
        <begin position="716"/>
        <end position="728"/>
    </location>
</feature>
<name>A0A915NDE0_MELJA</name>
<dbReference type="InterPro" id="IPR036361">
    <property type="entry name" value="SAP_dom_sf"/>
</dbReference>
<evidence type="ECO:0000313" key="5">
    <source>
        <dbReference type="Proteomes" id="UP000887561"/>
    </source>
</evidence>
<feature type="compositionally biased region" description="Basic and acidic residues" evidence="3">
    <location>
        <begin position="795"/>
        <end position="810"/>
    </location>
</feature>
<feature type="domain" description="SAP" evidence="4">
    <location>
        <begin position="275"/>
        <end position="309"/>
    </location>
</feature>
<proteinExistence type="predicted"/>
<dbReference type="Gene3D" id="1.10.720.30">
    <property type="entry name" value="SAP domain"/>
    <property type="match status" value="1"/>
</dbReference>
<dbReference type="PANTHER" id="PTHR14304">
    <property type="entry name" value="CELL DIVISION CYCLE AND APOPTOSIS REGULATOR PROTEIN"/>
    <property type="match status" value="1"/>
</dbReference>
<feature type="region of interest" description="Disordered" evidence="3">
    <location>
        <begin position="157"/>
        <end position="181"/>
    </location>
</feature>
<feature type="compositionally biased region" description="Basic and acidic residues" evidence="3">
    <location>
        <begin position="158"/>
        <end position="175"/>
    </location>
</feature>
<dbReference type="Pfam" id="PF19256">
    <property type="entry name" value="LAIKA"/>
    <property type="match status" value="1"/>
</dbReference>
<evidence type="ECO:0000256" key="1">
    <source>
        <dbReference type="ARBA" id="ARBA00023054"/>
    </source>
</evidence>
<feature type="region of interest" description="Disordered" evidence="3">
    <location>
        <begin position="240"/>
        <end position="265"/>
    </location>
</feature>
<dbReference type="InterPro" id="IPR025954">
    <property type="entry name" value="DBC1/CARP1_inactive_NUDIX"/>
</dbReference>
<feature type="compositionally biased region" description="Basic and acidic residues" evidence="3">
    <location>
        <begin position="736"/>
        <end position="752"/>
    </location>
</feature>
<feature type="compositionally biased region" description="Polar residues" evidence="3">
    <location>
        <begin position="242"/>
        <end position="259"/>
    </location>
</feature>
<dbReference type="SMART" id="SM00513">
    <property type="entry name" value="SAP"/>
    <property type="match status" value="1"/>
</dbReference>
<evidence type="ECO:0000259" key="4">
    <source>
        <dbReference type="PROSITE" id="PS50800"/>
    </source>
</evidence>
<keyword evidence="5" id="KW-1185">Reference proteome</keyword>
<feature type="compositionally biased region" description="Basic and acidic residues" evidence="3">
    <location>
        <begin position="393"/>
        <end position="432"/>
    </location>
</feature>
<dbReference type="PROSITE" id="PS50800">
    <property type="entry name" value="SAP"/>
    <property type="match status" value="1"/>
</dbReference>
<organism evidence="5 6">
    <name type="scientific">Meloidogyne javanica</name>
    <name type="common">Root-knot nematode worm</name>
    <dbReference type="NCBI Taxonomy" id="6303"/>
    <lineage>
        <taxon>Eukaryota</taxon>
        <taxon>Metazoa</taxon>
        <taxon>Ecdysozoa</taxon>
        <taxon>Nematoda</taxon>
        <taxon>Chromadorea</taxon>
        <taxon>Rhabditida</taxon>
        <taxon>Tylenchina</taxon>
        <taxon>Tylenchomorpha</taxon>
        <taxon>Tylenchoidea</taxon>
        <taxon>Meloidogynidae</taxon>
        <taxon>Meloidogyninae</taxon>
        <taxon>Meloidogyne</taxon>
        <taxon>Meloidogyne incognita group</taxon>
    </lineage>
</organism>
<dbReference type="Pfam" id="PF02037">
    <property type="entry name" value="SAP"/>
    <property type="match status" value="1"/>
</dbReference>
<protein>
    <submittedName>
        <fullName evidence="6">SAP domain-containing protein</fullName>
    </submittedName>
</protein>
<feature type="compositionally biased region" description="Polar residues" evidence="3">
    <location>
        <begin position="338"/>
        <end position="350"/>
    </location>
</feature>
<feature type="region of interest" description="Disordered" evidence="3">
    <location>
        <begin position="777"/>
        <end position="810"/>
    </location>
</feature>
<feature type="compositionally biased region" description="Low complexity" evidence="3">
    <location>
        <begin position="777"/>
        <end position="794"/>
    </location>
</feature>
<evidence type="ECO:0000256" key="3">
    <source>
        <dbReference type="SAM" id="MobiDB-lite"/>
    </source>
</evidence>
<dbReference type="InterPro" id="IPR045353">
    <property type="entry name" value="LAIKA"/>
</dbReference>
<dbReference type="SUPFAM" id="SSF68906">
    <property type="entry name" value="SAP domain"/>
    <property type="match status" value="1"/>
</dbReference>
<feature type="coiled-coil region" evidence="2">
    <location>
        <begin position="609"/>
        <end position="671"/>
    </location>
</feature>
<feature type="region of interest" description="Disordered" evidence="3">
    <location>
        <begin position="696"/>
        <end position="762"/>
    </location>
</feature>
<dbReference type="PANTHER" id="PTHR14304:SF11">
    <property type="entry name" value="SAP DOMAIN-CONTAINING PROTEIN"/>
    <property type="match status" value="1"/>
</dbReference>
<dbReference type="WBParaSite" id="scaffold9190_cov227.g13711">
    <property type="protein sequence ID" value="scaffold9190_cov227.g13711"/>
    <property type="gene ID" value="scaffold9190_cov227.g13711"/>
</dbReference>
<dbReference type="InterPro" id="IPR003034">
    <property type="entry name" value="SAP_dom"/>
</dbReference>
<dbReference type="SMART" id="SM01122">
    <property type="entry name" value="DBC1"/>
    <property type="match status" value="1"/>
</dbReference>
<accession>A0A915NDE0</accession>
<feature type="region of interest" description="Disordered" evidence="3">
    <location>
        <begin position="309"/>
        <end position="432"/>
    </location>
</feature>
<dbReference type="GO" id="GO:0005634">
    <property type="term" value="C:nucleus"/>
    <property type="evidence" value="ECO:0007669"/>
    <property type="project" value="TreeGrafter"/>
</dbReference>
<evidence type="ECO:0000256" key="2">
    <source>
        <dbReference type="SAM" id="Coils"/>
    </source>
</evidence>
<feature type="compositionally biased region" description="Polar residues" evidence="3">
    <location>
        <begin position="359"/>
        <end position="372"/>
    </location>
</feature>
<feature type="compositionally biased region" description="Acidic residues" evidence="3">
    <location>
        <begin position="383"/>
        <end position="392"/>
    </location>
</feature>
<keyword evidence="1 2" id="KW-0175">Coiled coil</keyword>
<dbReference type="Pfam" id="PF14443">
    <property type="entry name" value="DBC1"/>
    <property type="match status" value="1"/>
</dbReference>
<dbReference type="Proteomes" id="UP000887561">
    <property type="component" value="Unplaced"/>
</dbReference>
<evidence type="ECO:0000313" key="6">
    <source>
        <dbReference type="WBParaSite" id="scaffold9190_cov227.g13711"/>
    </source>
</evidence>